<reference evidence="1 2" key="1">
    <citation type="submission" date="2014-04" db="EMBL/GenBank/DDBJ databases">
        <authorList>
            <consortium name="DOE Joint Genome Institute"/>
            <person name="Kuo A."/>
            <person name="Kohler A."/>
            <person name="Nagy L.G."/>
            <person name="Floudas D."/>
            <person name="Copeland A."/>
            <person name="Barry K.W."/>
            <person name="Cichocki N."/>
            <person name="Veneault-Fourrey C."/>
            <person name="LaButti K."/>
            <person name="Lindquist E.A."/>
            <person name="Lipzen A."/>
            <person name="Lundell T."/>
            <person name="Morin E."/>
            <person name="Murat C."/>
            <person name="Sun H."/>
            <person name="Tunlid A."/>
            <person name="Henrissat B."/>
            <person name="Grigoriev I.V."/>
            <person name="Hibbett D.S."/>
            <person name="Martin F."/>
            <person name="Nordberg H.P."/>
            <person name="Cantor M.N."/>
            <person name="Hua S.X."/>
        </authorList>
    </citation>
    <scope>NUCLEOTIDE SEQUENCE [LARGE SCALE GENOMIC DNA]</scope>
    <source>
        <strain evidence="1 2">LaAM-08-1</strain>
    </source>
</reference>
<gene>
    <name evidence="1" type="ORF">K443DRAFT_680650</name>
</gene>
<proteinExistence type="predicted"/>
<name>A0A0C9XRR0_9AGAR</name>
<protein>
    <submittedName>
        <fullName evidence="1">Uncharacterized protein</fullName>
    </submittedName>
</protein>
<sequence>MTFLRSLLPCYVLHHLPSLIPNHFTLPSCLRLPPTSFLLLSLLVLPSLSLLPLPLYRLQFSFLSFPPSFAVSCLSSSSQGPKPLLLTCPLPLCPPNPLLPYPFPLLPASSYAPLYPPASPFLLFSHLLSPSPFFSLLHAPAVYFYSYLTLPPPGRQDLTALLPDRIAAAPLKTDLQLNIEYLSHHYLSHSL</sequence>
<dbReference type="AlphaFoldDB" id="A0A0C9XRR0"/>
<accession>A0A0C9XRR0</accession>
<evidence type="ECO:0000313" key="2">
    <source>
        <dbReference type="Proteomes" id="UP000054477"/>
    </source>
</evidence>
<keyword evidence="2" id="KW-1185">Reference proteome</keyword>
<reference evidence="2" key="2">
    <citation type="submission" date="2015-01" db="EMBL/GenBank/DDBJ databases">
        <title>Evolutionary Origins and Diversification of the Mycorrhizal Mutualists.</title>
        <authorList>
            <consortium name="DOE Joint Genome Institute"/>
            <consortium name="Mycorrhizal Genomics Consortium"/>
            <person name="Kohler A."/>
            <person name="Kuo A."/>
            <person name="Nagy L.G."/>
            <person name="Floudas D."/>
            <person name="Copeland A."/>
            <person name="Barry K.W."/>
            <person name="Cichocki N."/>
            <person name="Veneault-Fourrey C."/>
            <person name="LaButti K."/>
            <person name="Lindquist E.A."/>
            <person name="Lipzen A."/>
            <person name="Lundell T."/>
            <person name="Morin E."/>
            <person name="Murat C."/>
            <person name="Riley R."/>
            <person name="Ohm R."/>
            <person name="Sun H."/>
            <person name="Tunlid A."/>
            <person name="Henrissat B."/>
            <person name="Grigoriev I.V."/>
            <person name="Hibbett D.S."/>
            <person name="Martin F."/>
        </authorList>
    </citation>
    <scope>NUCLEOTIDE SEQUENCE [LARGE SCALE GENOMIC DNA]</scope>
    <source>
        <strain evidence="2">LaAM-08-1</strain>
    </source>
</reference>
<organism evidence="1 2">
    <name type="scientific">Laccaria amethystina LaAM-08-1</name>
    <dbReference type="NCBI Taxonomy" id="1095629"/>
    <lineage>
        <taxon>Eukaryota</taxon>
        <taxon>Fungi</taxon>
        <taxon>Dikarya</taxon>
        <taxon>Basidiomycota</taxon>
        <taxon>Agaricomycotina</taxon>
        <taxon>Agaricomycetes</taxon>
        <taxon>Agaricomycetidae</taxon>
        <taxon>Agaricales</taxon>
        <taxon>Agaricineae</taxon>
        <taxon>Hydnangiaceae</taxon>
        <taxon>Laccaria</taxon>
    </lineage>
</organism>
<dbReference type="HOGENOM" id="CLU_1421622_0_0_1"/>
<dbReference type="EMBL" id="KN838665">
    <property type="protein sequence ID" value="KIJ98627.1"/>
    <property type="molecule type" value="Genomic_DNA"/>
</dbReference>
<evidence type="ECO:0000313" key="1">
    <source>
        <dbReference type="EMBL" id="KIJ98627.1"/>
    </source>
</evidence>
<dbReference type="Proteomes" id="UP000054477">
    <property type="component" value="Unassembled WGS sequence"/>
</dbReference>